<dbReference type="InterPro" id="IPR014729">
    <property type="entry name" value="Rossmann-like_a/b/a_fold"/>
</dbReference>
<dbReference type="InterPro" id="IPR003848">
    <property type="entry name" value="DUF218"/>
</dbReference>
<dbReference type="GO" id="GO:0005886">
    <property type="term" value="C:plasma membrane"/>
    <property type="evidence" value="ECO:0007669"/>
    <property type="project" value="TreeGrafter"/>
</dbReference>
<accession>A0A1F7VL64</accession>
<proteinExistence type="predicted"/>
<name>A0A1F7VL64_9BACT</name>
<dbReference type="EMBL" id="MGEU01000022">
    <property type="protein sequence ID" value="OGL90714.1"/>
    <property type="molecule type" value="Genomic_DNA"/>
</dbReference>
<protein>
    <recommendedName>
        <fullName evidence="1">DUF218 domain-containing protein</fullName>
    </recommendedName>
</protein>
<evidence type="ECO:0000259" key="1">
    <source>
        <dbReference type="Pfam" id="PF02698"/>
    </source>
</evidence>
<evidence type="ECO:0000313" key="3">
    <source>
        <dbReference type="Proteomes" id="UP000177750"/>
    </source>
</evidence>
<evidence type="ECO:0000313" key="2">
    <source>
        <dbReference type="EMBL" id="OGL90714.1"/>
    </source>
</evidence>
<organism evidence="2 3">
    <name type="scientific">Candidatus Uhrbacteria bacterium RIFCSPLOWO2_02_FULL_54_37</name>
    <dbReference type="NCBI Taxonomy" id="1802412"/>
    <lineage>
        <taxon>Bacteria</taxon>
        <taxon>Candidatus Uhriibacteriota</taxon>
    </lineage>
</organism>
<sequence length="205" mass="23239">MSAKMQLETDSRLVWDFLGIQDQVRNADVIYILGSSSLAPVEKAAQLYAQGWAPRIAFISIDGIYGGGKIWGMSETRKYKQTLRALGIHEQDIMSQELSRNTLQEARQAIPFLRNHGLDPHTILLVSRPAHQRRAWATFAKQWPRLHFINAPADEQLDTHDHSALARLVEEIERLQVYGAKGDLVDHTIPKTILKAVARLQQNLK</sequence>
<dbReference type="PANTHER" id="PTHR30336:SF20">
    <property type="entry name" value="DUF218 DOMAIN-CONTAINING PROTEIN"/>
    <property type="match status" value="1"/>
</dbReference>
<dbReference type="Gene3D" id="3.40.50.620">
    <property type="entry name" value="HUPs"/>
    <property type="match status" value="1"/>
</dbReference>
<dbReference type="Pfam" id="PF02698">
    <property type="entry name" value="DUF218"/>
    <property type="match status" value="1"/>
</dbReference>
<dbReference type="Proteomes" id="UP000177750">
    <property type="component" value="Unassembled WGS sequence"/>
</dbReference>
<reference evidence="2 3" key="1">
    <citation type="journal article" date="2016" name="Nat. Commun.">
        <title>Thousands of microbial genomes shed light on interconnected biogeochemical processes in an aquifer system.</title>
        <authorList>
            <person name="Anantharaman K."/>
            <person name="Brown C.T."/>
            <person name="Hug L.A."/>
            <person name="Sharon I."/>
            <person name="Castelle C.J."/>
            <person name="Probst A.J."/>
            <person name="Thomas B.C."/>
            <person name="Singh A."/>
            <person name="Wilkins M.J."/>
            <person name="Karaoz U."/>
            <person name="Brodie E.L."/>
            <person name="Williams K.H."/>
            <person name="Hubbard S.S."/>
            <person name="Banfield J.F."/>
        </authorList>
    </citation>
    <scope>NUCLEOTIDE SEQUENCE [LARGE SCALE GENOMIC DNA]</scope>
</reference>
<dbReference type="CDD" id="cd06259">
    <property type="entry name" value="YdcF-like"/>
    <property type="match status" value="1"/>
</dbReference>
<dbReference type="PANTHER" id="PTHR30336">
    <property type="entry name" value="INNER MEMBRANE PROTEIN, PROBABLE PERMEASE"/>
    <property type="match status" value="1"/>
</dbReference>
<comment type="caution">
    <text evidence="2">The sequence shown here is derived from an EMBL/GenBank/DDBJ whole genome shotgun (WGS) entry which is preliminary data.</text>
</comment>
<gene>
    <name evidence="2" type="ORF">A3J36_00925</name>
</gene>
<feature type="domain" description="DUF218" evidence="1">
    <location>
        <begin position="28"/>
        <end position="156"/>
    </location>
</feature>
<dbReference type="AlphaFoldDB" id="A0A1F7VL64"/>
<dbReference type="InterPro" id="IPR051599">
    <property type="entry name" value="Cell_Envelope_Assoc"/>
</dbReference>